<dbReference type="Proteomes" id="UP001596244">
    <property type="component" value="Unassembled WGS sequence"/>
</dbReference>
<organism evidence="1 2">
    <name type="scientific">Corynebacterium nasicanis</name>
    <dbReference type="NCBI Taxonomy" id="1448267"/>
    <lineage>
        <taxon>Bacteria</taxon>
        <taxon>Bacillati</taxon>
        <taxon>Actinomycetota</taxon>
        <taxon>Actinomycetes</taxon>
        <taxon>Mycobacteriales</taxon>
        <taxon>Corynebacteriaceae</taxon>
        <taxon>Corynebacterium</taxon>
    </lineage>
</organism>
<evidence type="ECO:0000313" key="1">
    <source>
        <dbReference type="EMBL" id="MFC6147582.1"/>
    </source>
</evidence>
<name>A0ABW1QFG5_9CORY</name>
<proteinExistence type="predicted"/>
<comment type="caution">
    <text evidence="1">The sequence shown here is derived from an EMBL/GenBank/DDBJ whole genome shotgun (WGS) entry which is preliminary data.</text>
</comment>
<evidence type="ECO:0000313" key="2">
    <source>
        <dbReference type="Proteomes" id="UP001596244"/>
    </source>
</evidence>
<keyword evidence="2" id="KW-1185">Reference proteome</keyword>
<reference evidence="2" key="1">
    <citation type="journal article" date="2019" name="Int. J. Syst. Evol. Microbiol.">
        <title>The Global Catalogue of Microorganisms (GCM) 10K type strain sequencing project: providing services to taxonomists for standard genome sequencing and annotation.</title>
        <authorList>
            <consortium name="The Broad Institute Genomics Platform"/>
            <consortium name="The Broad Institute Genome Sequencing Center for Infectious Disease"/>
            <person name="Wu L."/>
            <person name="Ma J."/>
        </authorList>
    </citation>
    <scope>NUCLEOTIDE SEQUENCE [LARGE SCALE GENOMIC DNA]</scope>
    <source>
        <strain evidence="2">CCUG 51943</strain>
    </source>
</reference>
<gene>
    <name evidence="1" type="ORF">ACFPUZ_12290</name>
</gene>
<dbReference type="EMBL" id="JBHSQE010000009">
    <property type="protein sequence ID" value="MFC6147582.1"/>
    <property type="molecule type" value="Genomic_DNA"/>
</dbReference>
<sequence>MVSPVAHAQPEELVPFELEMGIEQSDHVPDRNEPSVEDQLIQYELDHPEVVAEYEQQVVIAADKNAALPAPKSTLNKYKNYPAKSSDNFPVGVVTAWCHHSKSDERTEPRASRCPDYVNLWNKLRY</sequence>
<accession>A0ABW1QFG5</accession>
<protein>
    <submittedName>
        <fullName evidence="1">Uncharacterized protein</fullName>
    </submittedName>
</protein>